<evidence type="ECO:0000259" key="11">
    <source>
        <dbReference type="PROSITE" id="PS50893"/>
    </source>
</evidence>
<gene>
    <name evidence="12" type="ORF">GCM10009754_02630</name>
</gene>
<dbReference type="RefSeq" id="WP_344412401.1">
    <property type="nucleotide sequence ID" value="NZ_BAAANN010000001.1"/>
</dbReference>
<dbReference type="InterPro" id="IPR050763">
    <property type="entry name" value="ABC_transporter_ATP-binding"/>
</dbReference>
<dbReference type="InterPro" id="IPR003593">
    <property type="entry name" value="AAA+_ATPase"/>
</dbReference>
<protein>
    <submittedName>
        <fullName evidence="12">Daunorubicin resistance protein DrrA family ABC transporter ATP-binding protein</fullName>
    </submittedName>
</protein>
<evidence type="ECO:0000256" key="4">
    <source>
        <dbReference type="ARBA" id="ARBA00022741"/>
    </source>
</evidence>
<dbReference type="NCBIfam" id="TIGR01188">
    <property type="entry name" value="drrA"/>
    <property type="match status" value="1"/>
</dbReference>
<evidence type="ECO:0000313" key="13">
    <source>
        <dbReference type="Proteomes" id="UP001501116"/>
    </source>
</evidence>
<reference evidence="12 13" key="1">
    <citation type="journal article" date="2019" name="Int. J. Syst. Evol. Microbiol.">
        <title>The Global Catalogue of Microorganisms (GCM) 10K type strain sequencing project: providing services to taxonomists for standard genome sequencing and annotation.</title>
        <authorList>
            <consortium name="The Broad Institute Genomics Platform"/>
            <consortium name="The Broad Institute Genome Sequencing Center for Infectious Disease"/>
            <person name="Wu L."/>
            <person name="Ma J."/>
        </authorList>
    </citation>
    <scope>NUCLEOTIDE SEQUENCE [LARGE SCALE GENOMIC DNA]</scope>
    <source>
        <strain evidence="12 13">JCM 14545</strain>
    </source>
</reference>
<dbReference type="SUPFAM" id="SSF52540">
    <property type="entry name" value="P-loop containing nucleoside triphosphate hydrolases"/>
    <property type="match status" value="1"/>
</dbReference>
<evidence type="ECO:0000256" key="1">
    <source>
        <dbReference type="ARBA" id="ARBA00004413"/>
    </source>
</evidence>
<keyword evidence="5 12" id="KW-0067">ATP-binding</keyword>
<evidence type="ECO:0000256" key="3">
    <source>
        <dbReference type="ARBA" id="ARBA00022475"/>
    </source>
</evidence>
<keyword evidence="13" id="KW-1185">Reference proteome</keyword>
<keyword evidence="6" id="KW-1278">Translocase</keyword>
<keyword evidence="2" id="KW-0813">Transport</keyword>
<comment type="caution">
    <text evidence="12">The sequence shown here is derived from an EMBL/GenBank/DDBJ whole genome shotgun (WGS) entry which is preliminary data.</text>
</comment>
<dbReference type="PROSITE" id="PS50893">
    <property type="entry name" value="ABC_TRANSPORTER_2"/>
    <property type="match status" value="1"/>
</dbReference>
<comment type="similarity">
    <text evidence="9">Belongs to the ABC transporter superfamily. Drug exporter-1 (DrugE1) (TC 3.A.1.105) family.</text>
</comment>
<feature type="compositionally biased region" description="Low complexity" evidence="10">
    <location>
        <begin position="317"/>
        <end position="342"/>
    </location>
</feature>
<accession>A0ABN2Q0A8</accession>
<evidence type="ECO:0000256" key="10">
    <source>
        <dbReference type="SAM" id="MobiDB-lite"/>
    </source>
</evidence>
<organism evidence="12 13">
    <name type="scientific">Amycolatopsis minnesotensis</name>
    <dbReference type="NCBI Taxonomy" id="337894"/>
    <lineage>
        <taxon>Bacteria</taxon>
        <taxon>Bacillati</taxon>
        <taxon>Actinomycetota</taxon>
        <taxon>Actinomycetes</taxon>
        <taxon>Pseudonocardiales</taxon>
        <taxon>Pseudonocardiaceae</taxon>
        <taxon>Amycolatopsis</taxon>
    </lineage>
</organism>
<sequence length="350" mass="36547">MTAAIETEGLRKSYGKNQALRGVDLHVPAGTVLGVLGRNGAGKTTTVRILSTLLTPDAGRATVTGLDVVRDQARVRRRIGLAGQYAAVDEDLTGRENLVLLGKLLHLGRRTAKARAVELLTQFDLTDAADRQARTYSGGMRRRLDLASCLISRPPVIFLDEPTTGLDPSSRSALWAAIRAEAAAGATVLLTTQYLEEADKLADRIVVIDGGKVVAEGSPDELKRTVGGEWLEIVVADHCRAGQAREILAAEGGDAVAAEAEGARVRAPVPGGVGGIGRVAARLDAAGIAVLDFALRRPSLDDVFFAITASGAEATMTSNSSTSNGSPPHTATPKTATPNTVTSNGREFVA</sequence>
<dbReference type="PANTHER" id="PTHR42711:SF19">
    <property type="entry name" value="DOXORUBICIN RESISTANCE ATP-BINDING PROTEIN DRRA"/>
    <property type="match status" value="1"/>
</dbReference>
<keyword evidence="3" id="KW-1003">Cell membrane</keyword>
<keyword evidence="7" id="KW-0472">Membrane</keyword>
<dbReference type="InterPro" id="IPR017871">
    <property type="entry name" value="ABC_transporter-like_CS"/>
</dbReference>
<dbReference type="InterPro" id="IPR003439">
    <property type="entry name" value="ABC_transporter-like_ATP-bd"/>
</dbReference>
<dbReference type="PROSITE" id="PS00211">
    <property type="entry name" value="ABC_TRANSPORTER_1"/>
    <property type="match status" value="1"/>
</dbReference>
<evidence type="ECO:0000256" key="8">
    <source>
        <dbReference type="ARBA" id="ARBA00023251"/>
    </source>
</evidence>
<evidence type="ECO:0000256" key="9">
    <source>
        <dbReference type="ARBA" id="ARBA00049985"/>
    </source>
</evidence>
<evidence type="ECO:0000256" key="7">
    <source>
        <dbReference type="ARBA" id="ARBA00023136"/>
    </source>
</evidence>
<feature type="domain" description="ABC transporter" evidence="11">
    <location>
        <begin position="5"/>
        <end position="235"/>
    </location>
</feature>
<name>A0ABN2Q0A8_9PSEU</name>
<dbReference type="InterPro" id="IPR005894">
    <property type="entry name" value="DrrA"/>
</dbReference>
<evidence type="ECO:0000256" key="5">
    <source>
        <dbReference type="ARBA" id="ARBA00022840"/>
    </source>
</evidence>
<evidence type="ECO:0000256" key="2">
    <source>
        <dbReference type="ARBA" id="ARBA00022448"/>
    </source>
</evidence>
<dbReference type="SMART" id="SM00382">
    <property type="entry name" value="AAA"/>
    <property type="match status" value="1"/>
</dbReference>
<evidence type="ECO:0000256" key="6">
    <source>
        <dbReference type="ARBA" id="ARBA00022967"/>
    </source>
</evidence>
<proteinExistence type="inferred from homology"/>
<dbReference type="PANTHER" id="PTHR42711">
    <property type="entry name" value="ABC TRANSPORTER ATP-BINDING PROTEIN"/>
    <property type="match status" value="1"/>
</dbReference>
<keyword evidence="4" id="KW-0547">Nucleotide-binding</keyword>
<dbReference type="Pfam" id="PF00005">
    <property type="entry name" value="ABC_tran"/>
    <property type="match status" value="1"/>
</dbReference>
<dbReference type="EMBL" id="BAAANN010000001">
    <property type="protein sequence ID" value="GAA1939057.1"/>
    <property type="molecule type" value="Genomic_DNA"/>
</dbReference>
<keyword evidence="8" id="KW-0046">Antibiotic resistance</keyword>
<dbReference type="GO" id="GO:0005524">
    <property type="term" value="F:ATP binding"/>
    <property type="evidence" value="ECO:0007669"/>
    <property type="project" value="UniProtKB-KW"/>
</dbReference>
<comment type="subcellular location">
    <subcellularLocation>
        <location evidence="1">Cell membrane</location>
        <topology evidence="1">Peripheral membrane protein</topology>
        <orientation evidence="1">Cytoplasmic side</orientation>
    </subcellularLocation>
</comment>
<evidence type="ECO:0000313" key="12">
    <source>
        <dbReference type="EMBL" id="GAA1939057.1"/>
    </source>
</evidence>
<dbReference type="InterPro" id="IPR027417">
    <property type="entry name" value="P-loop_NTPase"/>
</dbReference>
<dbReference type="Proteomes" id="UP001501116">
    <property type="component" value="Unassembled WGS sequence"/>
</dbReference>
<feature type="region of interest" description="Disordered" evidence="10">
    <location>
        <begin position="315"/>
        <end position="350"/>
    </location>
</feature>
<dbReference type="Gene3D" id="3.40.50.300">
    <property type="entry name" value="P-loop containing nucleotide triphosphate hydrolases"/>
    <property type="match status" value="1"/>
</dbReference>